<dbReference type="GeneID" id="77928041"/>
<dbReference type="Proteomes" id="UP000501266">
    <property type="component" value="Segment"/>
</dbReference>
<keyword evidence="1" id="KW-1133">Transmembrane helix</keyword>
<evidence type="ECO:0000256" key="1">
    <source>
        <dbReference type="SAM" id="Phobius"/>
    </source>
</evidence>
<organism evidence="2 3">
    <name type="scientific">Streptomyces phage Wakanda</name>
    <dbReference type="NCBI Taxonomy" id="2713267"/>
    <lineage>
        <taxon>Viruses</taxon>
        <taxon>Duplodnaviria</taxon>
        <taxon>Heunggongvirae</taxon>
        <taxon>Uroviricota</taxon>
        <taxon>Caudoviricetes</taxon>
        <taxon>Stanwilliamsviridae</taxon>
        <taxon>Loccivirinae</taxon>
        <taxon>Wakandavirus</taxon>
        <taxon>Wakandavirus wakanda</taxon>
    </lineage>
</organism>
<accession>A0A6G8R1V8</accession>
<evidence type="ECO:0000313" key="2">
    <source>
        <dbReference type="EMBL" id="QIN94166.1"/>
    </source>
</evidence>
<dbReference type="KEGG" id="vg:77928041"/>
<evidence type="ECO:0000313" key="3">
    <source>
        <dbReference type="Proteomes" id="UP000501266"/>
    </source>
</evidence>
<keyword evidence="1" id="KW-0472">Membrane</keyword>
<keyword evidence="3" id="KW-1185">Reference proteome</keyword>
<keyword evidence="1" id="KW-0812">Transmembrane</keyword>
<protein>
    <submittedName>
        <fullName evidence="2">Uncharacterized protein</fullName>
    </submittedName>
</protein>
<name>A0A6G8R1V8_9CAUD</name>
<reference evidence="2 3" key="1">
    <citation type="submission" date="2020-02" db="EMBL/GenBank/DDBJ databases">
        <authorList>
            <person name="Bullock J.N."/>
            <person name="Barnes M.L."/>
            <person name="Kankolongo K.M."/>
            <person name="Dejene B.A."/>
            <person name="Lindsay P.E."/>
            <person name="Bhuiyan S."/>
            <person name="Nayek S."/>
            <person name="Hughes L.E."/>
            <person name="Garlena R.A."/>
            <person name="Russell D.A."/>
            <person name="Pope W.H."/>
            <person name="Jacobs-Sera D."/>
            <person name="Hatfull G.F."/>
        </authorList>
    </citation>
    <scope>NUCLEOTIDE SEQUENCE [LARGE SCALE GENOMIC DNA]</scope>
</reference>
<feature type="transmembrane region" description="Helical" evidence="1">
    <location>
        <begin position="12"/>
        <end position="33"/>
    </location>
</feature>
<dbReference type="EMBL" id="MT024865">
    <property type="protein sequence ID" value="QIN94166.1"/>
    <property type="molecule type" value="Genomic_DNA"/>
</dbReference>
<sequence>MAEKPGTLAGFLFFVFCCFAALAVLVGGVILAIKDTNNRQEKQDACLKAGGMYIDNKGTDPYCFFNK</sequence>
<dbReference type="RefSeq" id="YP_010652257.1">
    <property type="nucleotide sequence ID" value="NC_070785.1"/>
</dbReference>
<gene>
    <name evidence="2" type="primary">205</name>
    <name evidence="2" type="ORF">SEA_WAKANDA_205</name>
</gene>
<proteinExistence type="predicted"/>